<name>A0A813I642_POLGL</name>
<protein>
    <submittedName>
        <fullName evidence="2">Uncharacterized protein</fullName>
    </submittedName>
</protein>
<sequence>AAKKRSRFGRPTSSLVTRILLVLLVVAGAIRATAARSWGFLGPPKASRDGRGCRIGMAASADFADAEVLPGAARRSVTLDRSDLPVRPRELVASSGAEERKLRSAIESIIRDQ</sequence>
<reference evidence="2" key="1">
    <citation type="submission" date="2021-02" db="EMBL/GenBank/DDBJ databases">
        <authorList>
            <person name="Dougan E. K."/>
            <person name="Rhodes N."/>
            <person name="Thang M."/>
            <person name="Chan C."/>
        </authorList>
    </citation>
    <scope>NUCLEOTIDE SEQUENCE</scope>
</reference>
<dbReference type="AlphaFoldDB" id="A0A813I642"/>
<evidence type="ECO:0000313" key="2">
    <source>
        <dbReference type="EMBL" id="CAE8645268.1"/>
    </source>
</evidence>
<evidence type="ECO:0000313" key="3">
    <source>
        <dbReference type="Proteomes" id="UP000626109"/>
    </source>
</evidence>
<evidence type="ECO:0000256" key="1">
    <source>
        <dbReference type="SAM" id="SignalP"/>
    </source>
</evidence>
<organism evidence="2 3">
    <name type="scientific">Polarella glacialis</name>
    <name type="common">Dinoflagellate</name>
    <dbReference type="NCBI Taxonomy" id="89957"/>
    <lineage>
        <taxon>Eukaryota</taxon>
        <taxon>Sar</taxon>
        <taxon>Alveolata</taxon>
        <taxon>Dinophyceae</taxon>
        <taxon>Suessiales</taxon>
        <taxon>Suessiaceae</taxon>
        <taxon>Polarella</taxon>
    </lineage>
</organism>
<accession>A0A813I642</accession>
<feature type="non-terminal residue" evidence="2">
    <location>
        <position position="1"/>
    </location>
</feature>
<proteinExistence type="predicted"/>
<feature type="non-terminal residue" evidence="2">
    <location>
        <position position="113"/>
    </location>
</feature>
<dbReference type="Proteomes" id="UP000626109">
    <property type="component" value="Unassembled WGS sequence"/>
</dbReference>
<feature type="signal peptide" evidence="1">
    <location>
        <begin position="1"/>
        <end position="35"/>
    </location>
</feature>
<gene>
    <name evidence="2" type="ORF">PGLA2088_LOCUS3763</name>
</gene>
<feature type="chain" id="PRO_5032644809" evidence="1">
    <location>
        <begin position="36"/>
        <end position="113"/>
    </location>
</feature>
<comment type="caution">
    <text evidence="2">The sequence shown here is derived from an EMBL/GenBank/DDBJ whole genome shotgun (WGS) entry which is preliminary data.</text>
</comment>
<keyword evidence="1" id="KW-0732">Signal</keyword>
<dbReference type="EMBL" id="CAJNNW010003326">
    <property type="protein sequence ID" value="CAE8645268.1"/>
    <property type="molecule type" value="Genomic_DNA"/>
</dbReference>